<keyword evidence="3" id="KW-1185">Reference proteome</keyword>
<sequence>MRTHAPRTRSVPKAFVTTAVGSALILGALAEPSWSAPDVAAKYPGRLRRPRTHPGPQQRQHGERQHLHQVGHVRHVQRVARHGAGPNKLTWKNCEKATIVNKGDNSRL</sequence>
<gene>
    <name evidence="2" type="ORF">GCM10017771_06260</name>
</gene>
<dbReference type="RefSeq" id="WP_189780809.1">
    <property type="nucleotide sequence ID" value="NZ_BNAT01000002.1"/>
</dbReference>
<organism evidence="2 3">
    <name type="scientific">Streptomyces capitiformicae</name>
    <dbReference type="NCBI Taxonomy" id="2014920"/>
    <lineage>
        <taxon>Bacteria</taxon>
        <taxon>Bacillati</taxon>
        <taxon>Actinomycetota</taxon>
        <taxon>Actinomycetes</taxon>
        <taxon>Kitasatosporales</taxon>
        <taxon>Streptomycetaceae</taxon>
        <taxon>Streptomyces</taxon>
    </lineage>
</organism>
<comment type="caution">
    <text evidence="2">The sequence shown here is derived from an EMBL/GenBank/DDBJ whole genome shotgun (WGS) entry which is preliminary data.</text>
</comment>
<reference evidence="2" key="1">
    <citation type="journal article" date="2014" name="Int. J. Syst. Evol. Microbiol.">
        <title>Complete genome sequence of Corynebacterium casei LMG S-19264T (=DSM 44701T), isolated from a smear-ripened cheese.</title>
        <authorList>
            <consortium name="US DOE Joint Genome Institute (JGI-PGF)"/>
            <person name="Walter F."/>
            <person name="Albersmeier A."/>
            <person name="Kalinowski J."/>
            <person name="Ruckert C."/>
        </authorList>
    </citation>
    <scope>NUCLEOTIDE SEQUENCE</scope>
    <source>
        <strain evidence="2">CGMCC 4.7403</strain>
    </source>
</reference>
<name>A0A919GCQ4_9ACTN</name>
<dbReference type="AlphaFoldDB" id="A0A919GCQ4"/>
<protein>
    <submittedName>
        <fullName evidence="2">Uncharacterized protein</fullName>
    </submittedName>
</protein>
<evidence type="ECO:0000313" key="2">
    <source>
        <dbReference type="EMBL" id="GHH82342.1"/>
    </source>
</evidence>
<accession>A0A919GCQ4</accession>
<feature type="region of interest" description="Disordered" evidence="1">
    <location>
        <begin position="45"/>
        <end position="70"/>
    </location>
</feature>
<reference evidence="2" key="2">
    <citation type="submission" date="2020-09" db="EMBL/GenBank/DDBJ databases">
        <authorList>
            <person name="Sun Q."/>
            <person name="Zhou Y."/>
        </authorList>
    </citation>
    <scope>NUCLEOTIDE SEQUENCE</scope>
    <source>
        <strain evidence="2">CGMCC 4.7403</strain>
    </source>
</reference>
<dbReference type="EMBL" id="BNAT01000002">
    <property type="protein sequence ID" value="GHH82342.1"/>
    <property type="molecule type" value="Genomic_DNA"/>
</dbReference>
<evidence type="ECO:0000313" key="3">
    <source>
        <dbReference type="Proteomes" id="UP000603227"/>
    </source>
</evidence>
<evidence type="ECO:0000256" key="1">
    <source>
        <dbReference type="SAM" id="MobiDB-lite"/>
    </source>
</evidence>
<dbReference type="Proteomes" id="UP000603227">
    <property type="component" value="Unassembled WGS sequence"/>
</dbReference>
<proteinExistence type="predicted"/>